<dbReference type="Pfam" id="PF03116">
    <property type="entry name" value="NQR2_RnfD_RnfE"/>
    <property type="match status" value="1"/>
</dbReference>
<evidence type="ECO:0000256" key="5">
    <source>
        <dbReference type="ARBA" id="ARBA00022692"/>
    </source>
</evidence>
<dbReference type="InterPro" id="IPR011303">
    <property type="entry name" value="RnfD_bac"/>
</dbReference>
<feature type="transmembrane region" description="Helical" evidence="10">
    <location>
        <begin position="258"/>
        <end position="278"/>
    </location>
</feature>
<feature type="transmembrane region" description="Helical" evidence="10">
    <location>
        <begin position="47"/>
        <end position="64"/>
    </location>
</feature>
<keyword evidence="3 10" id="KW-0285">Flavoprotein</keyword>
<reference evidence="12" key="1">
    <citation type="journal article" date="2019" name="Int. J. Syst. Evol. Microbiol.">
        <title>The Global Catalogue of Microorganisms (GCM) 10K type strain sequencing project: providing services to taxonomists for standard genome sequencing and annotation.</title>
        <authorList>
            <consortium name="The Broad Institute Genomics Platform"/>
            <consortium name="The Broad Institute Genome Sequencing Center for Infectious Disease"/>
            <person name="Wu L."/>
            <person name="Ma J."/>
        </authorList>
    </citation>
    <scope>NUCLEOTIDE SEQUENCE [LARGE SCALE GENOMIC DNA]</scope>
    <source>
        <strain evidence="12">IBRC 10765</strain>
    </source>
</reference>
<proteinExistence type="inferred from homology"/>
<evidence type="ECO:0000256" key="6">
    <source>
        <dbReference type="ARBA" id="ARBA00022967"/>
    </source>
</evidence>
<keyword evidence="8 10" id="KW-1133">Transmembrane helix</keyword>
<evidence type="ECO:0000256" key="8">
    <source>
        <dbReference type="ARBA" id="ARBA00022989"/>
    </source>
</evidence>
<feature type="transmembrane region" description="Helical" evidence="10">
    <location>
        <begin position="233"/>
        <end position="252"/>
    </location>
</feature>
<dbReference type="EMBL" id="JBHRYR010000003">
    <property type="protein sequence ID" value="MFC3853421.1"/>
    <property type="molecule type" value="Genomic_DNA"/>
</dbReference>
<evidence type="ECO:0000256" key="10">
    <source>
        <dbReference type="HAMAP-Rule" id="MF_00462"/>
    </source>
</evidence>
<dbReference type="NCBIfam" id="TIGR01946">
    <property type="entry name" value="rnfD"/>
    <property type="match status" value="1"/>
</dbReference>
<name>A0ABV7ZYW8_9GAMM</name>
<feature type="transmembrane region" description="Helical" evidence="10">
    <location>
        <begin position="71"/>
        <end position="89"/>
    </location>
</feature>
<comment type="similarity">
    <text evidence="10">Belongs to the NqrB/RnfD family.</text>
</comment>
<feature type="transmembrane region" description="Helical" evidence="10">
    <location>
        <begin position="208"/>
        <end position="226"/>
    </location>
</feature>
<keyword evidence="10" id="KW-0997">Cell inner membrane</keyword>
<dbReference type="Proteomes" id="UP001595617">
    <property type="component" value="Unassembled WGS sequence"/>
</dbReference>
<evidence type="ECO:0000256" key="1">
    <source>
        <dbReference type="ARBA" id="ARBA00022448"/>
    </source>
</evidence>
<keyword evidence="2 10" id="KW-0597">Phosphoprotein</keyword>
<dbReference type="HAMAP" id="MF_00462">
    <property type="entry name" value="RsxD_RnfD"/>
    <property type="match status" value="1"/>
</dbReference>
<comment type="caution">
    <text evidence="11">The sequence shown here is derived from an EMBL/GenBank/DDBJ whole genome shotgun (WGS) entry which is preliminary data.</text>
</comment>
<keyword evidence="4 10" id="KW-0288">FMN</keyword>
<dbReference type="InterPro" id="IPR004338">
    <property type="entry name" value="NqrB/RnfD"/>
</dbReference>
<evidence type="ECO:0000256" key="2">
    <source>
        <dbReference type="ARBA" id="ARBA00022553"/>
    </source>
</evidence>
<dbReference type="RefSeq" id="WP_380696558.1">
    <property type="nucleotide sequence ID" value="NZ_JBHRYR010000003.1"/>
</dbReference>
<evidence type="ECO:0000256" key="9">
    <source>
        <dbReference type="ARBA" id="ARBA00023136"/>
    </source>
</evidence>
<sequence>MTLHRLSSPHAVGNQSVQRIMLTVWAATLPGFVALVVFFGWGYLLHAIIGVVTALLAEALVLLLRRRPLTFYLLDGSALLTAWLLVLALPPMAPWWVTVTAVFTAIVFAKHLYGGLGFNPFNPAMIGFALVLIAFPVEMTTRWATPDAYLTDSHSFYVAWQAVFGQLNPLQVDAFTMATPLDVYKNNIAARTQAEVLLDPVFAQGYRAYGWEWVSLLYLCGGLFLIYRNIITWHTPITVLVALASCAILFSWDADVRVPLSLHLLGGATILGAFFIATDPVSSATSKPGKLIYGAGIGVFIYVIRTWGNYPDAVAFAVLLMNFAAPLIDYFVRPKAYGETNGGGHSL</sequence>
<feature type="transmembrane region" description="Helical" evidence="10">
    <location>
        <begin position="20"/>
        <end position="41"/>
    </location>
</feature>
<organism evidence="11 12">
    <name type="scientific">Saccharospirillum mangrovi</name>
    <dbReference type="NCBI Taxonomy" id="2161747"/>
    <lineage>
        <taxon>Bacteria</taxon>
        <taxon>Pseudomonadati</taxon>
        <taxon>Pseudomonadota</taxon>
        <taxon>Gammaproteobacteria</taxon>
        <taxon>Oceanospirillales</taxon>
        <taxon>Saccharospirillaceae</taxon>
        <taxon>Saccharospirillum</taxon>
    </lineage>
</organism>
<keyword evidence="10" id="KW-1003">Cell membrane</keyword>
<evidence type="ECO:0000256" key="4">
    <source>
        <dbReference type="ARBA" id="ARBA00022643"/>
    </source>
</evidence>
<keyword evidence="9 10" id="KW-0472">Membrane</keyword>
<protein>
    <recommendedName>
        <fullName evidence="10">Ion-translocating oxidoreductase complex subunit D</fullName>
        <ecNumber evidence="10">7.-.-.-</ecNumber>
    </recommendedName>
    <alternativeName>
        <fullName evidence="10">Rnf electron transport complex subunit D</fullName>
    </alternativeName>
</protein>
<comment type="cofactor">
    <cofactor evidence="10">
        <name>FMN</name>
        <dbReference type="ChEBI" id="CHEBI:58210"/>
    </cofactor>
</comment>
<accession>A0ABV7ZYW8</accession>
<keyword evidence="12" id="KW-1185">Reference proteome</keyword>
<feature type="transmembrane region" description="Helical" evidence="10">
    <location>
        <begin position="290"/>
        <end position="307"/>
    </location>
</feature>
<evidence type="ECO:0000256" key="3">
    <source>
        <dbReference type="ARBA" id="ARBA00022630"/>
    </source>
</evidence>
<evidence type="ECO:0000256" key="7">
    <source>
        <dbReference type="ARBA" id="ARBA00022982"/>
    </source>
</evidence>
<keyword evidence="7 10" id="KW-0249">Electron transport</keyword>
<keyword evidence="6 10" id="KW-1278">Translocase</keyword>
<feature type="modified residue" description="FMN phosphoryl threonine" evidence="10">
    <location>
        <position position="179"/>
    </location>
</feature>
<feature type="transmembrane region" description="Helical" evidence="10">
    <location>
        <begin position="120"/>
        <end position="137"/>
    </location>
</feature>
<comment type="subcellular location">
    <subcellularLocation>
        <location evidence="10">Cell inner membrane</location>
        <topology evidence="10">Multi-pass membrane protein</topology>
    </subcellularLocation>
</comment>
<keyword evidence="5 10" id="KW-0812">Transmembrane</keyword>
<evidence type="ECO:0000313" key="11">
    <source>
        <dbReference type="EMBL" id="MFC3853421.1"/>
    </source>
</evidence>
<dbReference type="PANTHER" id="PTHR30578:SF0">
    <property type="entry name" value="ION-TRANSLOCATING OXIDOREDUCTASE COMPLEX SUBUNIT D"/>
    <property type="match status" value="1"/>
</dbReference>
<keyword evidence="1 10" id="KW-0813">Transport</keyword>
<dbReference type="EC" id="7.-.-.-" evidence="10"/>
<comment type="function">
    <text evidence="10">Part of a membrane-bound complex that couples electron transfer with translocation of ions across the membrane.</text>
</comment>
<dbReference type="PANTHER" id="PTHR30578">
    <property type="entry name" value="ELECTRON TRANSPORT COMPLEX PROTEIN RNFD"/>
    <property type="match status" value="1"/>
</dbReference>
<evidence type="ECO:0000313" key="12">
    <source>
        <dbReference type="Proteomes" id="UP001595617"/>
    </source>
</evidence>
<feature type="transmembrane region" description="Helical" evidence="10">
    <location>
        <begin position="313"/>
        <end position="332"/>
    </location>
</feature>
<gene>
    <name evidence="10" type="primary">rnfD</name>
    <name evidence="11" type="ORF">ACFOOG_11305</name>
</gene>
<comment type="subunit">
    <text evidence="10">The complex is composed of six subunits: RnfA, RnfB, RnfC, RnfD, RnfE and RnfG.</text>
</comment>